<dbReference type="Proteomes" id="UP000799118">
    <property type="component" value="Unassembled WGS sequence"/>
</dbReference>
<name>A0A6A4H5V3_9AGAR</name>
<protein>
    <submittedName>
        <fullName evidence="2">Uncharacterized protein</fullName>
    </submittedName>
</protein>
<dbReference type="AlphaFoldDB" id="A0A6A4H5V3"/>
<evidence type="ECO:0000313" key="3">
    <source>
        <dbReference type="Proteomes" id="UP000799118"/>
    </source>
</evidence>
<gene>
    <name evidence="2" type="ORF">BT96DRAFT_1023224</name>
</gene>
<proteinExistence type="predicted"/>
<feature type="region of interest" description="Disordered" evidence="1">
    <location>
        <begin position="356"/>
        <end position="393"/>
    </location>
</feature>
<feature type="region of interest" description="Disordered" evidence="1">
    <location>
        <begin position="17"/>
        <end position="61"/>
    </location>
</feature>
<feature type="compositionally biased region" description="Low complexity" evidence="1">
    <location>
        <begin position="85"/>
        <end position="107"/>
    </location>
</feature>
<feature type="region of interest" description="Disordered" evidence="1">
    <location>
        <begin position="678"/>
        <end position="697"/>
    </location>
</feature>
<feature type="region of interest" description="Disordered" evidence="1">
    <location>
        <begin position="239"/>
        <end position="258"/>
    </location>
</feature>
<feature type="region of interest" description="Disordered" evidence="1">
    <location>
        <begin position="85"/>
        <end position="118"/>
    </location>
</feature>
<keyword evidence="3" id="KW-1185">Reference proteome</keyword>
<organism evidence="2 3">
    <name type="scientific">Gymnopus androsaceus JB14</name>
    <dbReference type="NCBI Taxonomy" id="1447944"/>
    <lineage>
        <taxon>Eukaryota</taxon>
        <taxon>Fungi</taxon>
        <taxon>Dikarya</taxon>
        <taxon>Basidiomycota</taxon>
        <taxon>Agaricomycotina</taxon>
        <taxon>Agaricomycetes</taxon>
        <taxon>Agaricomycetidae</taxon>
        <taxon>Agaricales</taxon>
        <taxon>Marasmiineae</taxon>
        <taxon>Omphalotaceae</taxon>
        <taxon>Gymnopus</taxon>
    </lineage>
</organism>
<accession>A0A6A4H5V3</accession>
<reference evidence="2" key="1">
    <citation type="journal article" date="2019" name="Environ. Microbiol.">
        <title>Fungal ecological strategies reflected in gene transcription - a case study of two litter decomposers.</title>
        <authorList>
            <person name="Barbi F."/>
            <person name="Kohler A."/>
            <person name="Barry K."/>
            <person name="Baskaran P."/>
            <person name="Daum C."/>
            <person name="Fauchery L."/>
            <person name="Ihrmark K."/>
            <person name="Kuo A."/>
            <person name="LaButti K."/>
            <person name="Lipzen A."/>
            <person name="Morin E."/>
            <person name="Grigoriev I.V."/>
            <person name="Henrissat B."/>
            <person name="Lindahl B."/>
            <person name="Martin F."/>
        </authorList>
    </citation>
    <scope>NUCLEOTIDE SEQUENCE</scope>
    <source>
        <strain evidence="2">JB14</strain>
    </source>
</reference>
<evidence type="ECO:0000256" key="1">
    <source>
        <dbReference type="SAM" id="MobiDB-lite"/>
    </source>
</evidence>
<feature type="compositionally biased region" description="Basic and acidic residues" evidence="1">
    <location>
        <begin position="17"/>
        <end position="38"/>
    </location>
</feature>
<feature type="compositionally biased region" description="Low complexity" evidence="1">
    <location>
        <begin position="356"/>
        <end position="372"/>
    </location>
</feature>
<sequence>MPAMVGAYSRGYDAIIDDYKSGHTGDDTGAEGDARTGDDDAAEEGNDNDKEDIVVPGPGVGQPQVRKAAWRLLGAVVDVHVLQPSQQPSQPDSSRQPPSSSISQTESQSDETESDKRNEVIRILSTSILLGCTDIDTKIENGRCACAWQEQDKSVQGVMWKSLLGFLGAHPAAWTVSSPPTSNQPTYPAFDPFLSFLRALPSETGIGAGGGAAQVYPVVLVVLGSVPMEVLLAPASGVFGQGEGEEGEGGAEAAEGEERKRNLDKLFDAFWDPWRESQSTTPTGGGRGKAFNAFIQAVLECMVLVVRRVSGSSSFPSQLSSSKSSLTKEEMHWMLNNLVKTQIELVWRAVATAASSSTSSAPSNSGSAAASTKSSNRRAVVVPKPGSKGAGTQAGEEIADVVAKAFGGVLRGLRGVRGDAPYYDTAYETMRGVVKGSVGELGESGTTISTSTSILGNGLGLDWDWDWGWKSPLLNEVFDIVLGRSEQRLADAGADTSADAGALTLLDELLCTFGFTSPDVDVETTDRIDTLIVRNACTLLLYPEGGLGLKLLATYLMYRDGSGATTSSSSSTQSSLLWLALLEQVVSRQHASTSFEQALSRLLDLFRMLDSSSGSGDNLKTRAKLSAPLIFCLAKRVQQPGSDQPYNSYAGRGFEATVPEAGAGPELKKLLKEATGMKAAPAATVGDNDPFVISDKN</sequence>
<evidence type="ECO:0000313" key="2">
    <source>
        <dbReference type="EMBL" id="KAE9393083.1"/>
    </source>
</evidence>
<dbReference type="EMBL" id="ML769581">
    <property type="protein sequence ID" value="KAE9393083.1"/>
    <property type="molecule type" value="Genomic_DNA"/>
</dbReference>